<dbReference type="Pfam" id="PF05272">
    <property type="entry name" value="VapE-like_dom"/>
    <property type="match status" value="1"/>
</dbReference>
<accession>A0ABY1PIT8</accession>
<keyword evidence="5" id="KW-1185">Reference proteome</keyword>
<dbReference type="EMBL" id="FXTY01000011">
    <property type="protein sequence ID" value="SMP35309.1"/>
    <property type="molecule type" value="Genomic_DNA"/>
</dbReference>
<dbReference type="PANTHER" id="PTHR34985">
    <property type="entry name" value="SLR0554 PROTEIN"/>
    <property type="match status" value="1"/>
</dbReference>
<feature type="domain" description="Virulence-associated protein E-like" evidence="2">
    <location>
        <begin position="494"/>
        <end position="702"/>
    </location>
</feature>
<organism evidence="4 5">
    <name type="scientific">Shimia sagamensis</name>
    <dbReference type="NCBI Taxonomy" id="1566352"/>
    <lineage>
        <taxon>Bacteria</taxon>
        <taxon>Pseudomonadati</taxon>
        <taxon>Pseudomonadota</taxon>
        <taxon>Alphaproteobacteria</taxon>
        <taxon>Rhodobacterales</taxon>
        <taxon>Roseobacteraceae</taxon>
    </lineage>
</organism>
<evidence type="ECO:0000313" key="4">
    <source>
        <dbReference type="EMBL" id="SMP35309.1"/>
    </source>
</evidence>
<protein>
    <submittedName>
        <fullName evidence="4">Primase C terminal 2 (PriCT-2)</fullName>
    </submittedName>
</protein>
<name>A0ABY1PIT8_9RHOB</name>
<dbReference type="Pfam" id="PF08707">
    <property type="entry name" value="PriCT_2"/>
    <property type="match status" value="1"/>
</dbReference>
<evidence type="ECO:0000259" key="3">
    <source>
        <dbReference type="Pfam" id="PF08707"/>
    </source>
</evidence>
<evidence type="ECO:0000313" key="5">
    <source>
        <dbReference type="Proteomes" id="UP001157961"/>
    </source>
</evidence>
<proteinExistence type="predicted"/>
<dbReference type="Proteomes" id="UP001157961">
    <property type="component" value="Unassembled WGS sequence"/>
</dbReference>
<evidence type="ECO:0000256" key="1">
    <source>
        <dbReference type="SAM" id="MobiDB-lite"/>
    </source>
</evidence>
<dbReference type="InterPro" id="IPR007936">
    <property type="entry name" value="VapE-like_dom"/>
</dbReference>
<evidence type="ECO:0000259" key="2">
    <source>
        <dbReference type="Pfam" id="PF05272"/>
    </source>
</evidence>
<dbReference type="RefSeq" id="WP_283427850.1">
    <property type="nucleotide sequence ID" value="NZ_FXTY01000011.1"/>
</dbReference>
<dbReference type="InterPro" id="IPR014819">
    <property type="entry name" value="PriCT_2"/>
</dbReference>
<dbReference type="PANTHER" id="PTHR34985:SF1">
    <property type="entry name" value="SLR0554 PROTEIN"/>
    <property type="match status" value="1"/>
</dbReference>
<gene>
    <name evidence="4" type="ORF">SAMN06265373_11164</name>
</gene>
<feature type="region of interest" description="Disordered" evidence="1">
    <location>
        <begin position="218"/>
        <end position="238"/>
    </location>
</feature>
<comment type="caution">
    <text evidence="4">The sequence shown here is derived from an EMBL/GenBank/DDBJ whole genome shotgun (WGS) entry which is preliminary data.</text>
</comment>
<reference evidence="4 5" key="1">
    <citation type="submission" date="2017-05" db="EMBL/GenBank/DDBJ databases">
        <authorList>
            <person name="Varghese N."/>
            <person name="Submissions S."/>
        </authorList>
    </citation>
    <scope>NUCLEOTIDE SEQUENCE [LARGE SCALE GENOMIC DNA]</scope>
    <source>
        <strain evidence="4 5">DSM 29734</strain>
    </source>
</reference>
<sequence>MNIPSKTTAQGLHQWALSAGFCDTIPVIPAGATLHPESRVDPRHCGKVPGLYYEGGWHASAGWPEYQMDNALADRWDRLGANVGLKMGTTYCALDVDILDDVTAQAVRTLLAQMRVTAPVRVGKAPKFLMLFKVQGDAVMRRQYPLKNGDVEAMVEVMGQSRKNRPTQAVILGTHPEGHTYTWESPISDATLPTLTQVQMDNLVEAVLQVCVERGWERGRPSAGGSNGDGRTSDLGNPMDDTLVADVLRYVPNDNRSWDDWIRIGLCLRTVLGFDDGWPFFWEWSSRSSKFDPAFTEQKWANFEPDGSLSFGTLVHEAREAGLPEEISRRVTTDSDFRKAAAAGMPIEAPALPILPSDTTPAAPRVQPPPLAFEDGTFTYRGDGTLHPNTNNVFLYLKNQEPWNNVFAFDAFRGEAVVKIPYPGEVQTLPHPRPLEDADYRSIHAMMQQTGLWPATISKLTVMDAVDRLCDANSEEPVQNYLNNLPSFMPMGLLDNWLFLYLGVERTGDALTDEYIRQVGRCWMVGAVARAFEPGCQMDNALILEGPQGVGKSSALRTLLPDPEWFGDALPDFHSKDSSEYMNGLWIIEMSELTNVIKSEVEDMRKFMTRRVEKYRPSYGRKDIRRPRRAVLAGSTNRDDYLKDVDGERRFWPVVVGQIDLEGLKANRDPLWKETYDAYQRGERWHMDPIVAGYAKMLQQERVEDDPWEPKIVPIVRDLNEVSPQFIADQMGIPLENWNQSTSRRITRILKRLGFERAGRFKTAAQRDVSRYVRK</sequence>
<feature type="domain" description="Primase C-terminal 2" evidence="3">
    <location>
        <begin position="245"/>
        <end position="318"/>
    </location>
</feature>